<dbReference type="Proteomes" id="UP001407347">
    <property type="component" value="Unassembled WGS sequence"/>
</dbReference>
<gene>
    <name evidence="2" type="ORF">PUR29_35025</name>
</gene>
<comment type="caution">
    <text evidence="2">The sequence shown here is derived from an EMBL/GenBank/DDBJ whole genome shotgun (WGS) entry which is preliminary data.</text>
</comment>
<organism evidence="2 3">
    <name type="scientific">Methylobacterium ajmalii</name>
    <dbReference type="NCBI Taxonomy" id="2738439"/>
    <lineage>
        <taxon>Bacteria</taxon>
        <taxon>Pseudomonadati</taxon>
        <taxon>Pseudomonadota</taxon>
        <taxon>Alphaproteobacteria</taxon>
        <taxon>Hyphomicrobiales</taxon>
        <taxon>Methylobacteriaceae</taxon>
        <taxon>Methylobacterium</taxon>
    </lineage>
</organism>
<feature type="region of interest" description="Disordered" evidence="1">
    <location>
        <begin position="1"/>
        <end position="22"/>
    </location>
</feature>
<evidence type="ECO:0000313" key="3">
    <source>
        <dbReference type="Proteomes" id="UP001407347"/>
    </source>
</evidence>
<evidence type="ECO:0000313" key="2">
    <source>
        <dbReference type="EMBL" id="MEN3238657.1"/>
    </source>
</evidence>
<accession>A0ABV0A490</accession>
<name>A0ABV0A490_9HYPH</name>
<evidence type="ECO:0008006" key="4">
    <source>
        <dbReference type="Google" id="ProtNLM"/>
    </source>
</evidence>
<dbReference type="EMBL" id="JAQYXP010000006">
    <property type="protein sequence ID" value="MEN3238657.1"/>
    <property type="molecule type" value="Genomic_DNA"/>
</dbReference>
<evidence type="ECO:0000256" key="1">
    <source>
        <dbReference type="SAM" id="MobiDB-lite"/>
    </source>
</evidence>
<dbReference type="RefSeq" id="WP_346013783.1">
    <property type="nucleotide sequence ID" value="NZ_JAQYXP010000006.1"/>
</dbReference>
<reference evidence="2 3" key="1">
    <citation type="journal article" date="2023" name="PLoS ONE">
        <title>Complete genome assembly of Hawai'i environmental nontuberculous mycobacteria reveals unexpected co-isolation with methylobacteria.</title>
        <authorList>
            <person name="Hendrix J."/>
            <person name="Epperson L.E."/>
            <person name="Tong E.I."/>
            <person name="Chan Y.L."/>
            <person name="Hasan N.A."/>
            <person name="Dawrs S.N."/>
            <person name="Norton G.J."/>
            <person name="Virdi R."/>
            <person name="Crooks J.L."/>
            <person name="Chan E.D."/>
            <person name="Honda J.R."/>
            <person name="Strong M."/>
        </authorList>
    </citation>
    <scope>NUCLEOTIDE SEQUENCE [LARGE SCALE GENOMIC DNA]</scope>
    <source>
        <strain evidence="2 3">NJH_HI04-1</strain>
    </source>
</reference>
<sequence length="547" mass="61154">MPRATVSLGHNSGTPAKDHTHDDQFDELVRALQERFNRVVNTYGQSLFTTRIPEDALWQAFLNGVPADQRQYHTCNCCKGFVRRFGGLVAIGEAGDQHSAFWSNTDVPAIYLPAIREMHAIVDAAPVDGVFVNDVRTWGVPEAGGFTHFAVQVPAAMVHRNTYNNAAHQVMAQKRQDYGTLRHGLNDFSPEVIGQAITLLEADTVQRAEKFVAPARFLLDLHTSIRGSNGSRGNNLLWRAVANAPVGFCTPRSGMIGTLLEDLASGMSFESVRSRWNAKVHPLAYQRPQAAPTAGNVAAAEKLFAEMGLAPSLERRYARFEELPREEFFWLQPMSRGRDAPGDAGLFGDVVRRSVARSIGTELPIQNVTWRRFNEAILPNAIKIEILMEPTMHFYGMLTAADPEAPPILRWDREDRRNPFSWFLYAGGSSPDWWSLRAGTWVNVPGIVRAPAVWNGMRDESFQIRAMFVLEGARNTRSAQLNLFPEMLRSELHPVRSTIEAYNKTRHPSGAAEGTANGLMIGGREDRHRIRVTTEIGQATYHVDRWE</sequence>
<protein>
    <recommendedName>
        <fullName evidence="4">Peptidase M14</fullName>
    </recommendedName>
</protein>
<keyword evidence="3" id="KW-1185">Reference proteome</keyword>
<proteinExistence type="predicted"/>